<organism evidence="2 3">
    <name type="scientific">Strongylus vulgaris</name>
    <name type="common">Blood worm</name>
    <dbReference type="NCBI Taxonomy" id="40348"/>
    <lineage>
        <taxon>Eukaryota</taxon>
        <taxon>Metazoa</taxon>
        <taxon>Ecdysozoa</taxon>
        <taxon>Nematoda</taxon>
        <taxon>Chromadorea</taxon>
        <taxon>Rhabditida</taxon>
        <taxon>Rhabditina</taxon>
        <taxon>Rhabditomorpha</taxon>
        <taxon>Strongyloidea</taxon>
        <taxon>Strongylidae</taxon>
        <taxon>Strongylus</taxon>
    </lineage>
</organism>
<dbReference type="InterPro" id="IPR001245">
    <property type="entry name" value="Ser-Thr/Tyr_kinase_cat_dom"/>
</dbReference>
<name>A0A3P7I9J4_STRVU</name>
<dbReference type="AlphaFoldDB" id="A0A3P7I9J4"/>
<evidence type="ECO:0000313" key="2">
    <source>
        <dbReference type="EMBL" id="VDM69931.1"/>
    </source>
</evidence>
<dbReference type="PANTHER" id="PTHR44329:SF57">
    <property type="entry name" value="INTEGRIN-LINKED PROTEIN KINASE"/>
    <property type="match status" value="1"/>
</dbReference>
<dbReference type="InterPro" id="IPR051681">
    <property type="entry name" value="Ser/Thr_Kinases-Pseudokinases"/>
</dbReference>
<sequence>LLQFFYKCGLINCINSALQRDPEDLNIRAADMWSFGIMLWELNTREVPFSDLQPMECGMKIALEGLRVQIPPGISRNMSRLMNICLNEDPGRRPNFDQIIPILEKMSQ</sequence>
<feature type="domain" description="Protein kinase" evidence="1">
    <location>
        <begin position="1"/>
        <end position="103"/>
    </location>
</feature>
<dbReference type="Pfam" id="PF07714">
    <property type="entry name" value="PK_Tyr_Ser-Thr"/>
    <property type="match status" value="1"/>
</dbReference>
<dbReference type="InterPro" id="IPR000719">
    <property type="entry name" value="Prot_kinase_dom"/>
</dbReference>
<dbReference type="PANTHER" id="PTHR44329">
    <property type="entry name" value="SERINE/THREONINE-PROTEIN KINASE TNNI3K-RELATED"/>
    <property type="match status" value="1"/>
</dbReference>
<gene>
    <name evidence="2" type="ORF">SVUK_LOCUS4929</name>
</gene>
<dbReference type="GO" id="GO:0005524">
    <property type="term" value="F:ATP binding"/>
    <property type="evidence" value="ECO:0007669"/>
    <property type="project" value="InterPro"/>
</dbReference>
<reference evidence="2 3" key="1">
    <citation type="submission" date="2018-11" db="EMBL/GenBank/DDBJ databases">
        <authorList>
            <consortium name="Pathogen Informatics"/>
        </authorList>
    </citation>
    <scope>NUCLEOTIDE SEQUENCE [LARGE SCALE GENOMIC DNA]</scope>
</reference>
<dbReference type="GO" id="GO:0001725">
    <property type="term" value="C:stress fiber"/>
    <property type="evidence" value="ECO:0007669"/>
    <property type="project" value="TreeGrafter"/>
</dbReference>
<dbReference type="PROSITE" id="PS50011">
    <property type="entry name" value="PROTEIN_KINASE_DOM"/>
    <property type="match status" value="1"/>
</dbReference>
<dbReference type="Proteomes" id="UP000270094">
    <property type="component" value="Unassembled WGS sequence"/>
</dbReference>
<dbReference type="InterPro" id="IPR011009">
    <property type="entry name" value="Kinase-like_dom_sf"/>
</dbReference>
<dbReference type="OrthoDB" id="6718656at2759"/>
<dbReference type="GO" id="GO:0007229">
    <property type="term" value="P:integrin-mediated signaling pathway"/>
    <property type="evidence" value="ECO:0007669"/>
    <property type="project" value="TreeGrafter"/>
</dbReference>
<dbReference type="GO" id="GO:0005925">
    <property type="term" value="C:focal adhesion"/>
    <property type="evidence" value="ECO:0007669"/>
    <property type="project" value="TreeGrafter"/>
</dbReference>
<dbReference type="SUPFAM" id="SSF56112">
    <property type="entry name" value="Protein kinase-like (PK-like)"/>
    <property type="match status" value="1"/>
</dbReference>
<evidence type="ECO:0000313" key="3">
    <source>
        <dbReference type="Proteomes" id="UP000270094"/>
    </source>
</evidence>
<dbReference type="Gene3D" id="1.10.510.10">
    <property type="entry name" value="Transferase(Phosphotransferase) domain 1"/>
    <property type="match status" value="1"/>
</dbReference>
<proteinExistence type="predicted"/>
<accession>A0A3P7I9J4</accession>
<dbReference type="GO" id="GO:0004674">
    <property type="term" value="F:protein serine/threonine kinase activity"/>
    <property type="evidence" value="ECO:0007669"/>
    <property type="project" value="TreeGrafter"/>
</dbReference>
<dbReference type="GO" id="GO:0034446">
    <property type="term" value="P:substrate adhesion-dependent cell spreading"/>
    <property type="evidence" value="ECO:0007669"/>
    <property type="project" value="TreeGrafter"/>
</dbReference>
<protein>
    <recommendedName>
        <fullName evidence="1">Protein kinase domain-containing protein</fullName>
    </recommendedName>
</protein>
<feature type="non-terminal residue" evidence="2">
    <location>
        <position position="1"/>
    </location>
</feature>
<dbReference type="GO" id="GO:0007160">
    <property type="term" value="P:cell-matrix adhesion"/>
    <property type="evidence" value="ECO:0007669"/>
    <property type="project" value="TreeGrafter"/>
</dbReference>
<keyword evidence="3" id="KW-1185">Reference proteome</keyword>
<dbReference type="EMBL" id="UYYB01014130">
    <property type="protein sequence ID" value="VDM69931.1"/>
    <property type="molecule type" value="Genomic_DNA"/>
</dbReference>
<evidence type="ECO:0000259" key="1">
    <source>
        <dbReference type="PROSITE" id="PS50011"/>
    </source>
</evidence>